<dbReference type="PANTHER" id="PTHR48258">
    <property type="entry name" value="DUF4218 DOMAIN-CONTAINING PROTEIN-RELATED"/>
    <property type="match status" value="1"/>
</dbReference>
<evidence type="ECO:0000259" key="1">
    <source>
        <dbReference type="Pfam" id="PF13952"/>
    </source>
</evidence>
<proteinExistence type="predicted"/>
<gene>
    <name evidence="2" type="ORF">Tci_489300</name>
</gene>
<dbReference type="InterPro" id="IPR025312">
    <property type="entry name" value="DUF4216"/>
</dbReference>
<protein>
    <recommendedName>
        <fullName evidence="1">DUF4216 domain-containing protein</fullName>
    </recommendedName>
</protein>
<reference evidence="2" key="1">
    <citation type="journal article" date="2019" name="Sci. Rep.">
        <title>Draft genome of Tanacetum cinerariifolium, the natural source of mosquito coil.</title>
        <authorList>
            <person name="Yamashiro T."/>
            <person name="Shiraishi A."/>
            <person name="Satake H."/>
            <person name="Nakayama K."/>
        </authorList>
    </citation>
    <scope>NUCLEOTIDE SEQUENCE</scope>
</reference>
<organism evidence="2">
    <name type="scientific">Tanacetum cinerariifolium</name>
    <name type="common">Dalmatian daisy</name>
    <name type="synonym">Chrysanthemum cinerariifolium</name>
    <dbReference type="NCBI Taxonomy" id="118510"/>
    <lineage>
        <taxon>Eukaryota</taxon>
        <taxon>Viridiplantae</taxon>
        <taxon>Streptophyta</taxon>
        <taxon>Embryophyta</taxon>
        <taxon>Tracheophyta</taxon>
        <taxon>Spermatophyta</taxon>
        <taxon>Magnoliopsida</taxon>
        <taxon>eudicotyledons</taxon>
        <taxon>Gunneridae</taxon>
        <taxon>Pentapetalae</taxon>
        <taxon>asterids</taxon>
        <taxon>campanulids</taxon>
        <taxon>Asterales</taxon>
        <taxon>Asteraceae</taxon>
        <taxon>Asteroideae</taxon>
        <taxon>Anthemideae</taxon>
        <taxon>Anthemidinae</taxon>
        <taxon>Tanacetum</taxon>
    </lineage>
</organism>
<comment type="caution">
    <text evidence="2">The sequence shown here is derived from an EMBL/GenBank/DDBJ whole genome shotgun (WGS) entry which is preliminary data.</text>
</comment>
<dbReference type="Pfam" id="PF13952">
    <property type="entry name" value="DUF4216"/>
    <property type="match status" value="1"/>
</dbReference>
<accession>A0A699I7Q3</accession>
<dbReference type="AlphaFoldDB" id="A0A699I7Q3"/>
<sequence>MDDVANIGLPQPQHQGRLDVVGTIGCKDVTPTNDDFEQAQFTVLQNMTYKVIHMSPTNVDADVIRLGYRPRRVLQYQGYDINGYTFYTKQQDDKSTVQNSRVTLIATTTDSSRMTIVKNSYYGVVDEIWELDYTSVVIPLLKCKWVDNTRGVKVDSDGFTCVNLSTNGYLSDPFILAKQATQVFYVKDPKDKRWHIVLQCKRSIVGVDDVFDEDEYNKFDELPPFSIGVQSTDDVLSDTLYLRFDHQEGHED</sequence>
<dbReference type="PANTHER" id="PTHR48258:SF9">
    <property type="entry name" value="OS01G0348150 PROTEIN"/>
    <property type="match status" value="1"/>
</dbReference>
<feature type="domain" description="DUF4216" evidence="1">
    <location>
        <begin position="129"/>
        <end position="197"/>
    </location>
</feature>
<name>A0A699I7Q3_TANCI</name>
<evidence type="ECO:0000313" key="2">
    <source>
        <dbReference type="EMBL" id="GEZ17327.1"/>
    </source>
</evidence>
<dbReference type="EMBL" id="BKCJ010248622">
    <property type="protein sequence ID" value="GEZ17327.1"/>
    <property type="molecule type" value="Genomic_DNA"/>
</dbReference>